<gene>
    <name evidence="10" type="ORF">EVOR1521_LOCUS26628</name>
</gene>
<dbReference type="GO" id="GO:0016020">
    <property type="term" value="C:membrane"/>
    <property type="evidence" value="ECO:0007669"/>
    <property type="project" value="UniProtKB-SubCell"/>
</dbReference>
<dbReference type="Proteomes" id="UP001178507">
    <property type="component" value="Unassembled WGS sequence"/>
</dbReference>
<dbReference type="GO" id="GO:0008374">
    <property type="term" value="F:O-acyltransferase activity"/>
    <property type="evidence" value="ECO:0007669"/>
    <property type="project" value="InterPro"/>
</dbReference>
<evidence type="ECO:0000259" key="9">
    <source>
        <dbReference type="Pfam" id="PF13813"/>
    </source>
</evidence>
<dbReference type="GO" id="GO:0006629">
    <property type="term" value="P:lipid metabolic process"/>
    <property type="evidence" value="ECO:0007669"/>
    <property type="project" value="InterPro"/>
</dbReference>
<name>A0AA36NHQ7_9DINO</name>
<evidence type="ECO:0000256" key="4">
    <source>
        <dbReference type="ARBA" id="ARBA00022679"/>
    </source>
</evidence>
<keyword evidence="11" id="KW-1185">Reference proteome</keyword>
<dbReference type="InterPro" id="IPR032805">
    <property type="entry name" value="Wax_synthase_dom"/>
</dbReference>
<organism evidence="10 11">
    <name type="scientific">Effrenium voratum</name>
    <dbReference type="NCBI Taxonomy" id="2562239"/>
    <lineage>
        <taxon>Eukaryota</taxon>
        <taxon>Sar</taxon>
        <taxon>Alveolata</taxon>
        <taxon>Dinophyceae</taxon>
        <taxon>Suessiales</taxon>
        <taxon>Symbiodiniaceae</taxon>
        <taxon>Effrenium</taxon>
    </lineage>
</organism>
<comment type="similarity">
    <text evidence="3">Belongs to the wax synthase family.</text>
</comment>
<keyword evidence="6 8" id="KW-1133">Transmembrane helix</keyword>
<sequence>MLFKLYHCGERQVKVDSAEKRPVWLLPYMYIQELKPLLAMAIFAALAALPFVVAMLMGCRSLVSAFTLAYLGVLSAFRWLELVSKSGPKGFDATATTFAVYFSIPAEIHFEDGKIKGITERKWRIVDLAARMSFHALIMLVTLSLGKATGYLPFLSALPSALPMHGLPGSIPAIYLQTIFVYGMLATCMLHHRLIATLCGFETLQGMNAPLVKSTSFRDFWGRRWNMIIHNLMKRLIFAPLQHGGPLKKNLAGAAAFLVSGLFHEYMWLLLHVARPDGSRYVPGKVTAFFMVQFVATAAQVLLKKTPLGLALGNLPAPCQTLLTTLCILPFGPLFLEGVFDMMFETTITLPSVELMR</sequence>
<evidence type="ECO:0000256" key="5">
    <source>
        <dbReference type="ARBA" id="ARBA00022692"/>
    </source>
</evidence>
<dbReference type="PANTHER" id="PTHR31595">
    <property type="entry name" value="LONG-CHAIN-ALCOHOL O-FATTY-ACYLTRANSFERASE 3-RELATED"/>
    <property type="match status" value="1"/>
</dbReference>
<feature type="transmembrane region" description="Helical" evidence="8">
    <location>
        <begin position="166"/>
        <end position="185"/>
    </location>
</feature>
<evidence type="ECO:0000256" key="1">
    <source>
        <dbReference type="ARBA" id="ARBA00004141"/>
    </source>
</evidence>
<keyword evidence="4" id="KW-0808">Transferase</keyword>
<reference evidence="10" key="1">
    <citation type="submission" date="2023-08" db="EMBL/GenBank/DDBJ databases">
        <authorList>
            <person name="Chen Y."/>
            <person name="Shah S."/>
            <person name="Dougan E. K."/>
            <person name="Thang M."/>
            <person name="Chan C."/>
        </authorList>
    </citation>
    <scope>NUCLEOTIDE SEQUENCE</scope>
</reference>
<proteinExistence type="inferred from homology"/>
<evidence type="ECO:0000313" key="11">
    <source>
        <dbReference type="Proteomes" id="UP001178507"/>
    </source>
</evidence>
<feature type="domain" description="Wax synthase" evidence="9">
    <location>
        <begin position="210"/>
        <end position="278"/>
    </location>
</feature>
<dbReference type="Pfam" id="PF13813">
    <property type="entry name" value="MBOAT_2"/>
    <property type="match status" value="1"/>
</dbReference>
<dbReference type="EMBL" id="CAUJNA010003525">
    <property type="protein sequence ID" value="CAJ1404106.1"/>
    <property type="molecule type" value="Genomic_DNA"/>
</dbReference>
<evidence type="ECO:0000256" key="2">
    <source>
        <dbReference type="ARBA" id="ARBA00005179"/>
    </source>
</evidence>
<keyword evidence="7 8" id="KW-0472">Membrane</keyword>
<comment type="caution">
    <text evidence="10">The sequence shown here is derived from an EMBL/GenBank/DDBJ whole genome shotgun (WGS) entry which is preliminary data.</text>
</comment>
<comment type="pathway">
    <text evidence="2">Secondary metabolite biosynthesis.</text>
</comment>
<evidence type="ECO:0000256" key="7">
    <source>
        <dbReference type="ARBA" id="ARBA00023136"/>
    </source>
</evidence>
<evidence type="ECO:0000256" key="6">
    <source>
        <dbReference type="ARBA" id="ARBA00022989"/>
    </source>
</evidence>
<comment type="subcellular location">
    <subcellularLocation>
        <location evidence="1">Membrane</location>
        <topology evidence="1">Multi-pass membrane protein</topology>
    </subcellularLocation>
</comment>
<feature type="transmembrane region" description="Helical" evidence="8">
    <location>
        <begin position="315"/>
        <end position="336"/>
    </location>
</feature>
<evidence type="ECO:0000313" key="10">
    <source>
        <dbReference type="EMBL" id="CAJ1404106.1"/>
    </source>
</evidence>
<feature type="transmembrane region" description="Helical" evidence="8">
    <location>
        <begin position="37"/>
        <end position="56"/>
    </location>
</feature>
<dbReference type="AlphaFoldDB" id="A0AA36NHQ7"/>
<dbReference type="InterPro" id="IPR044851">
    <property type="entry name" value="Wax_synthase"/>
</dbReference>
<keyword evidence="5 8" id="KW-0812">Transmembrane</keyword>
<dbReference type="PANTHER" id="PTHR31595:SF57">
    <property type="entry name" value="OS04G0481900 PROTEIN"/>
    <property type="match status" value="1"/>
</dbReference>
<feature type="transmembrane region" description="Helical" evidence="8">
    <location>
        <begin position="286"/>
        <end position="303"/>
    </location>
</feature>
<evidence type="ECO:0000256" key="8">
    <source>
        <dbReference type="SAM" id="Phobius"/>
    </source>
</evidence>
<protein>
    <recommendedName>
        <fullName evidence="9">Wax synthase domain-containing protein</fullName>
    </recommendedName>
</protein>
<accession>A0AA36NHQ7</accession>
<evidence type="ECO:0000256" key="3">
    <source>
        <dbReference type="ARBA" id="ARBA00007282"/>
    </source>
</evidence>